<dbReference type="SUPFAM" id="SSF53474">
    <property type="entry name" value="alpha/beta-Hydrolases"/>
    <property type="match status" value="1"/>
</dbReference>
<keyword evidence="3" id="KW-1185">Reference proteome</keyword>
<organism evidence="2 3">
    <name type="scientific">Methylobacterium isbiliense</name>
    <dbReference type="NCBI Taxonomy" id="315478"/>
    <lineage>
        <taxon>Bacteria</taxon>
        <taxon>Pseudomonadati</taxon>
        <taxon>Pseudomonadota</taxon>
        <taxon>Alphaproteobacteria</taxon>
        <taxon>Hyphomicrobiales</taxon>
        <taxon>Methylobacteriaceae</taxon>
        <taxon>Methylobacterium</taxon>
    </lineage>
</organism>
<dbReference type="Gene3D" id="3.40.50.1820">
    <property type="entry name" value="alpha/beta hydrolase"/>
    <property type="match status" value="1"/>
</dbReference>
<evidence type="ECO:0000313" key="2">
    <source>
        <dbReference type="EMBL" id="GJD99529.1"/>
    </source>
</evidence>
<dbReference type="Pfam" id="PF00561">
    <property type="entry name" value="Abhydrolase_1"/>
    <property type="match status" value="1"/>
</dbReference>
<proteinExistence type="predicted"/>
<gene>
    <name evidence="2" type="ORF">GMJLKIPL_1447</name>
</gene>
<dbReference type="InterPro" id="IPR029058">
    <property type="entry name" value="AB_hydrolase_fold"/>
</dbReference>
<feature type="domain" description="AB hydrolase-1" evidence="1">
    <location>
        <begin position="44"/>
        <end position="277"/>
    </location>
</feature>
<dbReference type="PANTHER" id="PTHR43798:SF33">
    <property type="entry name" value="HYDROLASE, PUTATIVE (AFU_ORTHOLOGUE AFUA_2G14860)-RELATED"/>
    <property type="match status" value="1"/>
</dbReference>
<dbReference type="InterPro" id="IPR050266">
    <property type="entry name" value="AB_hydrolase_sf"/>
</dbReference>
<name>A0ABQ4SAM4_9HYPH</name>
<dbReference type="InterPro" id="IPR000073">
    <property type="entry name" value="AB_hydrolase_1"/>
</dbReference>
<dbReference type="PANTHER" id="PTHR43798">
    <property type="entry name" value="MONOACYLGLYCEROL LIPASE"/>
    <property type="match status" value="1"/>
</dbReference>
<dbReference type="PRINTS" id="PR00111">
    <property type="entry name" value="ABHYDROLASE"/>
</dbReference>
<dbReference type="EMBL" id="BPQQ01000016">
    <property type="protein sequence ID" value="GJD99529.1"/>
    <property type="molecule type" value="Genomic_DNA"/>
</dbReference>
<comment type="caution">
    <text evidence="2">The sequence shown here is derived from an EMBL/GenBank/DDBJ whole genome shotgun (WGS) entry which is preliminary data.</text>
</comment>
<evidence type="ECO:0000313" key="3">
    <source>
        <dbReference type="Proteomes" id="UP001055153"/>
    </source>
</evidence>
<sequence>MRTDGAPARAGEAVWRAPVIVEPVTVAGLRTILRRSGPDQDDTAFVFVHGNPGSSEDWTALLGAVGRIGRAVAVDMPGFGRADKPKDFTYTVEGYARHLARLLDHLGIARAHLVLHDFGGPWGLAWAAAHPDSFASAVLINTGVLLGYHWHYMARIWRTPLLGELSMATTTRAGFRLLLKHGNPRGLPGPFVDRMFDEFDRGTRRAVLRLYRATDPAAGAEPLAALLRAHPRPVRVIWGARDPYLPLRFAHQQGDVFPGAEIHVLDDSGHFPFADDPDRVEDLVMAFAARVARPV</sequence>
<accession>A0ABQ4SAM4</accession>
<dbReference type="Proteomes" id="UP001055153">
    <property type="component" value="Unassembled WGS sequence"/>
</dbReference>
<reference evidence="2" key="2">
    <citation type="submission" date="2021-08" db="EMBL/GenBank/DDBJ databases">
        <authorList>
            <person name="Tani A."/>
            <person name="Ola A."/>
            <person name="Ogura Y."/>
            <person name="Katsura K."/>
            <person name="Hayashi T."/>
        </authorList>
    </citation>
    <scope>NUCLEOTIDE SEQUENCE</scope>
    <source>
        <strain evidence="2">DSM 17168</strain>
    </source>
</reference>
<protein>
    <recommendedName>
        <fullName evidence="1">AB hydrolase-1 domain-containing protein</fullName>
    </recommendedName>
</protein>
<reference evidence="2" key="1">
    <citation type="journal article" date="2021" name="Front. Microbiol.">
        <title>Comprehensive Comparative Genomics and Phenotyping of Methylobacterium Species.</title>
        <authorList>
            <person name="Alessa O."/>
            <person name="Ogura Y."/>
            <person name="Fujitani Y."/>
            <person name="Takami H."/>
            <person name="Hayashi T."/>
            <person name="Sahin N."/>
            <person name="Tani A."/>
        </authorList>
    </citation>
    <scope>NUCLEOTIDE SEQUENCE</scope>
    <source>
        <strain evidence="2">DSM 17168</strain>
    </source>
</reference>
<evidence type="ECO:0000259" key="1">
    <source>
        <dbReference type="Pfam" id="PF00561"/>
    </source>
</evidence>